<dbReference type="GO" id="GO:0005886">
    <property type="term" value="C:plasma membrane"/>
    <property type="evidence" value="ECO:0007669"/>
    <property type="project" value="UniProtKB-SubCell"/>
</dbReference>
<dbReference type="RefSeq" id="WP_161158646.1">
    <property type="nucleotide sequence ID" value="NZ_WEKT01000110.1"/>
</dbReference>
<feature type="transmembrane region" description="Helical" evidence="8">
    <location>
        <begin position="44"/>
        <end position="62"/>
    </location>
</feature>
<dbReference type="PANTHER" id="PTHR30413:SF8">
    <property type="entry name" value="TRANSPORT PERMEASE PROTEIN"/>
    <property type="match status" value="1"/>
</dbReference>
<evidence type="ECO:0000256" key="3">
    <source>
        <dbReference type="ARBA" id="ARBA00022448"/>
    </source>
</evidence>
<keyword evidence="5 8" id="KW-0812">Transmembrane</keyword>
<evidence type="ECO:0000256" key="8">
    <source>
        <dbReference type="SAM" id="Phobius"/>
    </source>
</evidence>
<dbReference type="PANTHER" id="PTHR30413">
    <property type="entry name" value="INNER MEMBRANE TRANSPORT PERMEASE"/>
    <property type="match status" value="1"/>
</dbReference>
<comment type="subcellular location">
    <subcellularLocation>
        <location evidence="1">Cell inner membrane</location>
        <topology evidence="1">Multi-pass membrane protein</topology>
    </subcellularLocation>
</comment>
<dbReference type="GO" id="GO:0140359">
    <property type="term" value="F:ABC-type transporter activity"/>
    <property type="evidence" value="ECO:0007669"/>
    <property type="project" value="InterPro"/>
</dbReference>
<keyword evidence="4" id="KW-1003">Cell membrane</keyword>
<keyword evidence="3" id="KW-0813">Transport</keyword>
<evidence type="ECO:0000256" key="1">
    <source>
        <dbReference type="ARBA" id="ARBA00004429"/>
    </source>
</evidence>
<dbReference type="Proteomes" id="UP000462621">
    <property type="component" value="Unassembled WGS sequence"/>
</dbReference>
<comment type="similarity">
    <text evidence="2">Belongs to the ABC-2 integral membrane protein family.</text>
</comment>
<feature type="transmembrane region" description="Helical" evidence="8">
    <location>
        <begin position="98"/>
        <end position="119"/>
    </location>
</feature>
<proteinExistence type="inferred from homology"/>
<sequence>VYGFNIDKYYMYLPLVMCAQFFINATFGFLVAAIIPIFPDLKIIVSNGLRVAFYLSGILYSVNDLPSQYHVYFEYNPMTQIVTMYRQILMNGDLNFNVFNLLLILLLSIIMVQLSITIVNKLDSIYPRLLLQK</sequence>
<keyword evidence="7 8" id="KW-0472">Membrane</keyword>
<dbReference type="EMBL" id="WEKT01000110">
    <property type="protein sequence ID" value="MZI96155.1"/>
    <property type="molecule type" value="Genomic_DNA"/>
</dbReference>
<reference evidence="10 11" key="1">
    <citation type="submission" date="2019-10" db="EMBL/GenBank/DDBJ databases">
        <title>Vibrio sp. nov. isolated from a shrimp pond.</title>
        <authorList>
            <person name="Gomez-Gil B."/>
            <person name="Enciso-Ibarra J."/>
            <person name="Enciso-Ibarra K."/>
            <person name="Bolan-Mejia C."/>
        </authorList>
    </citation>
    <scope>NUCLEOTIDE SEQUENCE [LARGE SCALE GENOMIC DNA]</scope>
    <source>
        <strain evidence="10 11">CAIM 722</strain>
    </source>
</reference>
<gene>
    <name evidence="10" type="ORF">F9817_23540</name>
</gene>
<dbReference type="InterPro" id="IPR013525">
    <property type="entry name" value="ABC2_TM"/>
</dbReference>
<evidence type="ECO:0000256" key="7">
    <source>
        <dbReference type="ARBA" id="ARBA00023136"/>
    </source>
</evidence>
<protein>
    <recommendedName>
        <fullName evidence="9">ABC-2 type transporter transmembrane domain-containing protein</fullName>
    </recommendedName>
</protein>
<name>A0A7X4LQL7_9VIBR</name>
<keyword evidence="11" id="KW-1185">Reference proteome</keyword>
<evidence type="ECO:0000256" key="4">
    <source>
        <dbReference type="ARBA" id="ARBA00022475"/>
    </source>
</evidence>
<evidence type="ECO:0000313" key="10">
    <source>
        <dbReference type="EMBL" id="MZI96155.1"/>
    </source>
</evidence>
<evidence type="ECO:0000259" key="9">
    <source>
        <dbReference type="Pfam" id="PF01061"/>
    </source>
</evidence>
<evidence type="ECO:0000256" key="2">
    <source>
        <dbReference type="ARBA" id="ARBA00007783"/>
    </source>
</evidence>
<dbReference type="GO" id="GO:0015920">
    <property type="term" value="P:lipopolysaccharide transport"/>
    <property type="evidence" value="ECO:0007669"/>
    <property type="project" value="TreeGrafter"/>
</dbReference>
<feature type="non-terminal residue" evidence="10">
    <location>
        <position position="1"/>
    </location>
</feature>
<dbReference type="Pfam" id="PF01061">
    <property type="entry name" value="ABC2_membrane"/>
    <property type="match status" value="1"/>
</dbReference>
<organism evidence="10 11">
    <name type="scientific">Vibrio eleionomae</name>
    <dbReference type="NCBI Taxonomy" id="2653505"/>
    <lineage>
        <taxon>Bacteria</taxon>
        <taxon>Pseudomonadati</taxon>
        <taxon>Pseudomonadota</taxon>
        <taxon>Gammaproteobacteria</taxon>
        <taxon>Vibrionales</taxon>
        <taxon>Vibrionaceae</taxon>
        <taxon>Vibrio</taxon>
    </lineage>
</organism>
<accession>A0A7X4LQL7</accession>
<feature type="transmembrane region" description="Helical" evidence="8">
    <location>
        <begin position="12"/>
        <end position="37"/>
    </location>
</feature>
<dbReference type="AlphaFoldDB" id="A0A7X4LQL7"/>
<keyword evidence="6 8" id="KW-1133">Transmembrane helix</keyword>
<evidence type="ECO:0000256" key="5">
    <source>
        <dbReference type="ARBA" id="ARBA00022692"/>
    </source>
</evidence>
<evidence type="ECO:0000313" key="11">
    <source>
        <dbReference type="Proteomes" id="UP000462621"/>
    </source>
</evidence>
<evidence type="ECO:0000256" key="6">
    <source>
        <dbReference type="ARBA" id="ARBA00022989"/>
    </source>
</evidence>
<comment type="caution">
    <text evidence="10">The sequence shown here is derived from an EMBL/GenBank/DDBJ whole genome shotgun (WGS) entry which is preliminary data.</text>
</comment>
<feature type="domain" description="ABC-2 type transporter transmembrane" evidence="9">
    <location>
        <begin position="3"/>
        <end position="89"/>
    </location>
</feature>